<name>A0A956LWZ2_UNCEI</name>
<comment type="function">
    <text evidence="6">Removes the formyl group from the N-terminal Met of newly synthesized proteins. Requires at least a dipeptide for an efficient rate of reaction. N-terminal L-methionine is a prerequisite for activity but the enzyme has broad specificity at other positions.</text>
</comment>
<evidence type="ECO:0000313" key="7">
    <source>
        <dbReference type="EMBL" id="MCA9727039.1"/>
    </source>
</evidence>
<keyword evidence="3 6" id="KW-0378">Hydrolase</keyword>
<comment type="similarity">
    <text evidence="1 6">Belongs to the polypeptide deformylase family.</text>
</comment>
<evidence type="ECO:0000313" key="8">
    <source>
        <dbReference type="Proteomes" id="UP000697710"/>
    </source>
</evidence>
<reference evidence="7" key="2">
    <citation type="journal article" date="2021" name="Microbiome">
        <title>Successional dynamics and alternative stable states in a saline activated sludge microbial community over 9 years.</title>
        <authorList>
            <person name="Wang Y."/>
            <person name="Ye J."/>
            <person name="Ju F."/>
            <person name="Liu L."/>
            <person name="Boyd J.A."/>
            <person name="Deng Y."/>
            <person name="Parks D.H."/>
            <person name="Jiang X."/>
            <person name="Yin X."/>
            <person name="Woodcroft B.J."/>
            <person name="Tyson G.W."/>
            <person name="Hugenholtz P."/>
            <person name="Polz M.F."/>
            <person name="Zhang T."/>
        </authorList>
    </citation>
    <scope>NUCLEOTIDE SEQUENCE</scope>
    <source>
        <strain evidence="7">HKST-UBA01</strain>
    </source>
</reference>
<dbReference type="FunFam" id="3.90.45.10:FF:000005">
    <property type="entry name" value="Peptide deformylase"/>
    <property type="match status" value="1"/>
</dbReference>
<comment type="cofactor">
    <cofactor evidence="6">
        <name>Fe(2+)</name>
        <dbReference type="ChEBI" id="CHEBI:29033"/>
    </cofactor>
    <text evidence="6">Binds 1 Fe(2+) ion.</text>
</comment>
<feature type="active site" evidence="6">
    <location>
        <position position="135"/>
    </location>
</feature>
<comment type="caution">
    <text evidence="7">The sequence shown here is derived from an EMBL/GenBank/DDBJ whole genome shotgun (WGS) entry which is preliminary data.</text>
</comment>
<dbReference type="PANTHER" id="PTHR10458:SF22">
    <property type="entry name" value="PEPTIDE DEFORMYLASE"/>
    <property type="match status" value="1"/>
</dbReference>
<protein>
    <recommendedName>
        <fullName evidence="6">Peptide deformylase</fullName>
        <shortName evidence="6">PDF</shortName>
        <ecNumber evidence="6">3.5.1.88</ecNumber>
    </recommendedName>
    <alternativeName>
        <fullName evidence="6">Polypeptide deformylase</fullName>
    </alternativeName>
</protein>
<reference evidence="7" key="1">
    <citation type="submission" date="2020-04" db="EMBL/GenBank/DDBJ databases">
        <authorList>
            <person name="Zhang T."/>
        </authorList>
    </citation>
    <scope>NUCLEOTIDE SEQUENCE</scope>
    <source>
        <strain evidence="7">HKST-UBA01</strain>
    </source>
</reference>
<dbReference type="InterPro" id="IPR036821">
    <property type="entry name" value="Peptide_deformylase_sf"/>
</dbReference>
<dbReference type="CDD" id="cd00487">
    <property type="entry name" value="Pep_deformylase"/>
    <property type="match status" value="1"/>
</dbReference>
<feature type="binding site" evidence="6">
    <location>
        <position position="138"/>
    </location>
    <ligand>
        <name>Fe cation</name>
        <dbReference type="ChEBI" id="CHEBI:24875"/>
    </ligand>
</feature>
<dbReference type="PRINTS" id="PR01576">
    <property type="entry name" value="PDEFORMYLASE"/>
</dbReference>
<keyword evidence="5 6" id="KW-0408">Iron</keyword>
<dbReference type="InterPro" id="IPR023635">
    <property type="entry name" value="Peptide_deformylase"/>
</dbReference>
<evidence type="ECO:0000256" key="5">
    <source>
        <dbReference type="ARBA" id="ARBA00023004"/>
    </source>
</evidence>
<dbReference type="Pfam" id="PF01327">
    <property type="entry name" value="Pep_deformylase"/>
    <property type="match status" value="1"/>
</dbReference>
<evidence type="ECO:0000256" key="6">
    <source>
        <dbReference type="HAMAP-Rule" id="MF_00163"/>
    </source>
</evidence>
<keyword evidence="4 6" id="KW-0648">Protein biosynthesis</keyword>
<dbReference type="Gene3D" id="3.90.45.10">
    <property type="entry name" value="Peptide deformylase"/>
    <property type="match status" value="1"/>
</dbReference>
<keyword evidence="2 6" id="KW-0479">Metal-binding</keyword>
<dbReference type="EC" id="3.5.1.88" evidence="6"/>
<gene>
    <name evidence="6 7" type="primary">def</name>
    <name evidence="7" type="ORF">KC729_05095</name>
</gene>
<dbReference type="SUPFAM" id="SSF56420">
    <property type="entry name" value="Peptide deformylase"/>
    <property type="match status" value="1"/>
</dbReference>
<dbReference type="GO" id="GO:0042586">
    <property type="term" value="F:peptide deformylase activity"/>
    <property type="evidence" value="ECO:0007669"/>
    <property type="project" value="UniProtKB-UniRule"/>
</dbReference>
<accession>A0A956LWZ2</accession>
<dbReference type="NCBIfam" id="TIGR00079">
    <property type="entry name" value="pept_deformyl"/>
    <property type="match status" value="1"/>
</dbReference>
<dbReference type="NCBIfam" id="NF001159">
    <property type="entry name" value="PRK00150.1-3"/>
    <property type="match status" value="1"/>
</dbReference>
<comment type="catalytic activity">
    <reaction evidence="6">
        <text>N-terminal N-formyl-L-methionyl-[peptide] + H2O = N-terminal L-methionyl-[peptide] + formate</text>
        <dbReference type="Rhea" id="RHEA:24420"/>
        <dbReference type="Rhea" id="RHEA-COMP:10639"/>
        <dbReference type="Rhea" id="RHEA-COMP:10640"/>
        <dbReference type="ChEBI" id="CHEBI:15377"/>
        <dbReference type="ChEBI" id="CHEBI:15740"/>
        <dbReference type="ChEBI" id="CHEBI:49298"/>
        <dbReference type="ChEBI" id="CHEBI:64731"/>
        <dbReference type="EC" id="3.5.1.88"/>
    </reaction>
</comment>
<feature type="binding site" evidence="6">
    <location>
        <position position="134"/>
    </location>
    <ligand>
        <name>Fe cation</name>
        <dbReference type="ChEBI" id="CHEBI:24875"/>
    </ligand>
</feature>
<dbReference type="EMBL" id="JAGQHR010000100">
    <property type="protein sequence ID" value="MCA9727039.1"/>
    <property type="molecule type" value="Genomic_DNA"/>
</dbReference>
<proteinExistence type="inferred from homology"/>
<evidence type="ECO:0000256" key="3">
    <source>
        <dbReference type="ARBA" id="ARBA00022801"/>
    </source>
</evidence>
<feature type="binding site" evidence="6">
    <location>
        <position position="92"/>
    </location>
    <ligand>
        <name>Fe cation</name>
        <dbReference type="ChEBI" id="CHEBI:24875"/>
    </ligand>
</feature>
<sequence length="173" mass="19759">MSLEVLVYGDPVLRRKSQPIETVTEEIRELAADMIETMYVEEGVGLAAPQVGVSIRMLVADAEYDEETRPARVFVNPEILESWGEWKFDEGCLSVPGIRADVVRPEAIKLRYQDLDGNVHEEEMHEIWARILQHEIDHLDGKLFVDYLSPIKRSLIMKKLKALAKESKGRITV</sequence>
<dbReference type="AlphaFoldDB" id="A0A956LWZ2"/>
<dbReference type="PANTHER" id="PTHR10458">
    <property type="entry name" value="PEPTIDE DEFORMYLASE"/>
    <property type="match status" value="1"/>
</dbReference>
<evidence type="ECO:0000256" key="2">
    <source>
        <dbReference type="ARBA" id="ARBA00022723"/>
    </source>
</evidence>
<evidence type="ECO:0000256" key="1">
    <source>
        <dbReference type="ARBA" id="ARBA00010759"/>
    </source>
</evidence>
<dbReference type="GO" id="GO:0046872">
    <property type="term" value="F:metal ion binding"/>
    <property type="evidence" value="ECO:0007669"/>
    <property type="project" value="UniProtKB-KW"/>
</dbReference>
<dbReference type="GO" id="GO:0006412">
    <property type="term" value="P:translation"/>
    <property type="evidence" value="ECO:0007669"/>
    <property type="project" value="UniProtKB-UniRule"/>
</dbReference>
<dbReference type="Proteomes" id="UP000697710">
    <property type="component" value="Unassembled WGS sequence"/>
</dbReference>
<organism evidence="7 8">
    <name type="scientific">Eiseniibacteriota bacterium</name>
    <dbReference type="NCBI Taxonomy" id="2212470"/>
    <lineage>
        <taxon>Bacteria</taxon>
        <taxon>Candidatus Eiseniibacteriota</taxon>
    </lineage>
</organism>
<dbReference type="PIRSF" id="PIRSF004749">
    <property type="entry name" value="Pep_def"/>
    <property type="match status" value="1"/>
</dbReference>
<dbReference type="HAMAP" id="MF_00163">
    <property type="entry name" value="Pep_deformylase"/>
    <property type="match status" value="1"/>
</dbReference>
<evidence type="ECO:0000256" key="4">
    <source>
        <dbReference type="ARBA" id="ARBA00022917"/>
    </source>
</evidence>